<keyword evidence="5 7" id="KW-1133">Transmembrane helix</keyword>
<evidence type="ECO:0000256" key="3">
    <source>
        <dbReference type="ARBA" id="ARBA00022475"/>
    </source>
</evidence>
<accession>Q0RKW0</accession>
<reference evidence="9 10" key="1">
    <citation type="journal article" date="2007" name="Genome Res.">
        <title>Genome characteristics of facultatively symbiotic Frankia sp. strains reflect host range and host plant biogeography.</title>
        <authorList>
            <person name="Normand P."/>
            <person name="Lapierre P."/>
            <person name="Tisa L.S."/>
            <person name="Gogarten J.P."/>
            <person name="Alloisio N."/>
            <person name="Bagnarol E."/>
            <person name="Bassi C.A."/>
            <person name="Berry A.M."/>
            <person name="Bickhart D.M."/>
            <person name="Choisne N."/>
            <person name="Couloux A."/>
            <person name="Cournoyer B."/>
            <person name="Cruveiller S."/>
            <person name="Daubin V."/>
            <person name="Demange N."/>
            <person name="Francino M.P."/>
            <person name="Goltsman E."/>
            <person name="Huang Y."/>
            <person name="Kopp O.R."/>
            <person name="Labarre L."/>
            <person name="Lapidus A."/>
            <person name="Lavire C."/>
            <person name="Marechal J."/>
            <person name="Martinez M."/>
            <person name="Mastronunzio J.E."/>
            <person name="Mullin B.C."/>
            <person name="Niemann J."/>
            <person name="Pujic P."/>
            <person name="Rawnsley T."/>
            <person name="Rouy Z."/>
            <person name="Schenowitz C."/>
            <person name="Sellstedt A."/>
            <person name="Tavares F."/>
            <person name="Tomkins J.P."/>
            <person name="Vallenet D."/>
            <person name="Valverde C."/>
            <person name="Wall L.G."/>
            <person name="Wang Y."/>
            <person name="Medigue C."/>
            <person name="Benson D.R."/>
        </authorList>
    </citation>
    <scope>NUCLEOTIDE SEQUENCE [LARGE SCALE GENOMIC DNA]</scope>
    <source>
        <strain evidence="10">DSM 45986 / CECT 9034 / ACN14a</strain>
    </source>
</reference>
<name>Q0RKW0_FRAAA</name>
<dbReference type="KEGG" id="fal:FRAAL3201"/>
<dbReference type="InterPro" id="IPR035906">
    <property type="entry name" value="MetI-like_sf"/>
</dbReference>
<feature type="transmembrane region" description="Helical" evidence="7">
    <location>
        <begin position="44"/>
        <end position="66"/>
    </location>
</feature>
<comment type="similarity">
    <text evidence="7">Belongs to the binding-protein-dependent transport system permease family.</text>
</comment>
<sequence length="307" mass="33201">MSEPAPPEGAGGAGAGAGVPAPGGAPVTNFDAPQMPGGRSRTRVVVGHLTLALLGLACVFPIYWLYATSLRRPNDVYEVTPLPWPLSVDSYRTAIDEVDVLRLLVNTTVVAVLTALGQLLTSLLAAYAFAAWNFPLKRVLYLAFVGSWLVPFQVAMLPNYVLLHQLGLLNTLSGVIVPNIVSGLGVLLLRQHLDSFPKELLEAARMDGRSSWSTLWMVVVPNLRAALAALGILLLVNSWNEYFWPALVLQRHNDVLQLGIRSFMSATEGDDWGPLTATAGLACLPIFVIYLLLQRHVVSGFVRSGLR</sequence>
<gene>
    <name evidence="9" type="ordered locus">FRAAL3201</name>
</gene>
<dbReference type="Gene3D" id="1.10.3720.10">
    <property type="entry name" value="MetI-like"/>
    <property type="match status" value="1"/>
</dbReference>
<keyword evidence="10" id="KW-1185">Reference proteome</keyword>
<feature type="transmembrane region" description="Helical" evidence="7">
    <location>
        <begin position="139"/>
        <end position="162"/>
    </location>
</feature>
<evidence type="ECO:0000256" key="5">
    <source>
        <dbReference type="ARBA" id="ARBA00022989"/>
    </source>
</evidence>
<dbReference type="InterPro" id="IPR000515">
    <property type="entry name" value="MetI-like"/>
</dbReference>
<dbReference type="STRING" id="326424.FRAAL3201"/>
<evidence type="ECO:0000256" key="4">
    <source>
        <dbReference type="ARBA" id="ARBA00022692"/>
    </source>
</evidence>
<dbReference type="AlphaFoldDB" id="Q0RKW0"/>
<dbReference type="PROSITE" id="PS50928">
    <property type="entry name" value="ABC_TM1"/>
    <property type="match status" value="1"/>
</dbReference>
<evidence type="ECO:0000256" key="2">
    <source>
        <dbReference type="ARBA" id="ARBA00022448"/>
    </source>
</evidence>
<dbReference type="PANTHER" id="PTHR43744:SF12">
    <property type="entry name" value="ABC TRANSPORTER PERMEASE PROTEIN MG189-RELATED"/>
    <property type="match status" value="1"/>
</dbReference>
<dbReference type="eggNOG" id="COG0395">
    <property type="taxonomic scope" value="Bacteria"/>
</dbReference>
<dbReference type="GO" id="GO:0055085">
    <property type="term" value="P:transmembrane transport"/>
    <property type="evidence" value="ECO:0007669"/>
    <property type="project" value="InterPro"/>
</dbReference>
<dbReference type="EMBL" id="CT573213">
    <property type="protein sequence ID" value="CAJ61845.1"/>
    <property type="molecule type" value="Genomic_DNA"/>
</dbReference>
<keyword evidence="3" id="KW-1003">Cell membrane</keyword>
<protein>
    <submittedName>
        <fullName evidence="9">Permease protein of sugar ABC transporter</fullName>
    </submittedName>
</protein>
<dbReference type="GO" id="GO:0005886">
    <property type="term" value="C:plasma membrane"/>
    <property type="evidence" value="ECO:0007669"/>
    <property type="project" value="UniProtKB-SubCell"/>
</dbReference>
<feature type="transmembrane region" description="Helical" evidence="7">
    <location>
        <begin position="168"/>
        <end position="189"/>
    </location>
</feature>
<keyword evidence="2 7" id="KW-0813">Transport</keyword>
<feature type="transmembrane region" description="Helical" evidence="7">
    <location>
        <begin position="215"/>
        <end position="236"/>
    </location>
</feature>
<proteinExistence type="inferred from homology"/>
<comment type="subcellular location">
    <subcellularLocation>
        <location evidence="1 7">Cell membrane</location>
        <topology evidence="1 7">Multi-pass membrane protein</topology>
    </subcellularLocation>
</comment>
<dbReference type="SUPFAM" id="SSF161098">
    <property type="entry name" value="MetI-like"/>
    <property type="match status" value="1"/>
</dbReference>
<evidence type="ECO:0000256" key="6">
    <source>
        <dbReference type="ARBA" id="ARBA00023136"/>
    </source>
</evidence>
<evidence type="ECO:0000313" key="10">
    <source>
        <dbReference type="Proteomes" id="UP000000657"/>
    </source>
</evidence>
<feature type="transmembrane region" description="Helical" evidence="7">
    <location>
        <begin position="109"/>
        <end position="132"/>
    </location>
</feature>
<evidence type="ECO:0000259" key="8">
    <source>
        <dbReference type="PROSITE" id="PS50928"/>
    </source>
</evidence>
<keyword evidence="6 7" id="KW-0472">Membrane</keyword>
<dbReference type="HOGENOM" id="CLU_016047_1_1_11"/>
<keyword evidence="4 7" id="KW-0812">Transmembrane</keyword>
<feature type="domain" description="ABC transmembrane type-1" evidence="8">
    <location>
        <begin position="104"/>
        <end position="293"/>
    </location>
</feature>
<feature type="transmembrane region" description="Helical" evidence="7">
    <location>
        <begin position="272"/>
        <end position="293"/>
    </location>
</feature>
<dbReference type="Pfam" id="PF00528">
    <property type="entry name" value="BPD_transp_1"/>
    <property type="match status" value="1"/>
</dbReference>
<organism evidence="9 10">
    <name type="scientific">Frankia alni (strain DSM 45986 / CECT 9034 / ACN14a)</name>
    <dbReference type="NCBI Taxonomy" id="326424"/>
    <lineage>
        <taxon>Bacteria</taxon>
        <taxon>Bacillati</taxon>
        <taxon>Actinomycetota</taxon>
        <taxon>Actinomycetes</taxon>
        <taxon>Frankiales</taxon>
        <taxon>Frankiaceae</taxon>
        <taxon>Frankia</taxon>
    </lineage>
</organism>
<dbReference type="Proteomes" id="UP000000657">
    <property type="component" value="Chromosome"/>
</dbReference>
<dbReference type="PANTHER" id="PTHR43744">
    <property type="entry name" value="ABC TRANSPORTER PERMEASE PROTEIN MG189-RELATED-RELATED"/>
    <property type="match status" value="1"/>
</dbReference>
<evidence type="ECO:0000256" key="1">
    <source>
        <dbReference type="ARBA" id="ARBA00004651"/>
    </source>
</evidence>
<dbReference type="CDD" id="cd06261">
    <property type="entry name" value="TM_PBP2"/>
    <property type="match status" value="1"/>
</dbReference>
<evidence type="ECO:0000313" key="9">
    <source>
        <dbReference type="EMBL" id="CAJ61845.1"/>
    </source>
</evidence>
<evidence type="ECO:0000256" key="7">
    <source>
        <dbReference type="RuleBase" id="RU363032"/>
    </source>
</evidence>